<comment type="caution">
    <text evidence="2">The sequence shown here is derived from an EMBL/GenBank/DDBJ whole genome shotgun (WGS) entry which is preliminary data.</text>
</comment>
<reference evidence="2 3" key="1">
    <citation type="submission" date="2021-03" db="EMBL/GenBank/DDBJ databases">
        <title>The complete genome sequence of Acetobacter sacchari TBRC 11175.</title>
        <authorList>
            <person name="Charoenyingcharoen P."/>
            <person name="Yukphan P."/>
        </authorList>
    </citation>
    <scope>NUCLEOTIDE SEQUENCE [LARGE SCALE GENOMIC DNA]</scope>
    <source>
        <strain evidence="2 3">TBRC 11175</strain>
    </source>
</reference>
<evidence type="ECO:0000313" key="2">
    <source>
        <dbReference type="EMBL" id="MBO1360047.1"/>
    </source>
</evidence>
<keyword evidence="1" id="KW-0472">Membrane</keyword>
<dbReference type="Proteomes" id="UP000664771">
    <property type="component" value="Unassembled WGS sequence"/>
</dbReference>
<accession>A0ABS3LVV8</accession>
<dbReference type="RefSeq" id="WP_207881358.1">
    <property type="nucleotide sequence ID" value="NZ_JAFVMF010000009.1"/>
</dbReference>
<evidence type="ECO:0000313" key="3">
    <source>
        <dbReference type="Proteomes" id="UP000664771"/>
    </source>
</evidence>
<organism evidence="2 3">
    <name type="scientific">Acetobacter sacchari</name>
    <dbReference type="NCBI Taxonomy" id="2661687"/>
    <lineage>
        <taxon>Bacteria</taxon>
        <taxon>Pseudomonadati</taxon>
        <taxon>Pseudomonadota</taxon>
        <taxon>Alphaproteobacteria</taxon>
        <taxon>Acetobacterales</taxon>
        <taxon>Acetobacteraceae</taxon>
        <taxon>Acetobacter</taxon>
    </lineage>
</organism>
<keyword evidence="1" id="KW-1133">Transmembrane helix</keyword>
<feature type="transmembrane region" description="Helical" evidence="1">
    <location>
        <begin position="52"/>
        <end position="70"/>
    </location>
</feature>
<keyword evidence="1" id="KW-0812">Transmembrane</keyword>
<proteinExistence type="predicted"/>
<gene>
    <name evidence="2" type="ORF">J2D73_09590</name>
</gene>
<keyword evidence="3" id="KW-1185">Reference proteome</keyword>
<protein>
    <recommendedName>
        <fullName evidence="4">DUF883 domain-containing protein</fullName>
    </recommendedName>
</protein>
<sequence length="72" mass="7529">MTTEEKKPTEFGLDGDVTSIQTEEARNRGVRAGDAVSEALDTVRDITADQPLLMVAIAAGLGVLAGGCIARR</sequence>
<dbReference type="EMBL" id="JAFVMF010000009">
    <property type="protein sequence ID" value="MBO1360047.1"/>
    <property type="molecule type" value="Genomic_DNA"/>
</dbReference>
<evidence type="ECO:0000256" key="1">
    <source>
        <dbReference type="SAM" id="Phobius"/>
    </source>
</evidence>
<name>A0ABS3LVV8_9PROT</name>
<evidence type="ECO:0008006" key="4">
    <source>
        <dbReference type="Google" id="ProtNLM"/>
    </source>
</evidence>